<accession>A0ABV5LU49</accession>
<dbReference type="Proteomes" id="UP001589748">
    <property type="component" value="Unassembled WGS sequence"/>
</dbReference>
<evidence type="ECO:0000256" key="3">
    <source>
        <dbReference type="ARBA" id="ARBA00022475"/>
    </source>
</evidence>
<feature type="domain" description="CNNM transmembrane" evidence="13">
    <location>
        <begin position="1"/>
        <end position="202"/>
    </location>
</feature>
<dbReference type="InterPro" id="IPR005170">
    <property type="entry name" value="Transptr-assoc_dom"/>
</dbReference>
<evidence type="ECO:0000256" key="9">
    <source>
        <dbReference type="PROSITE-ProRule" id="PRU00703"/>
    </source>
</evidence>
<keyword evidence="15" id="KW-1185">Reference proteome</keyword>
<evidence type="ECO:0000259" key="13">
    <source>
        <dbReference type="PROSITE" id="PS51846"/>
    </source>
</evidence>
<dbReference type="PANTHER" id="PTHR43099:SF6">
    <property type="entry name" value="UPF0053 PROTEIN RV1842C"/>
    <property type="match status" value="1"/>
</dbReference>
<dbReference type="InterPro" id="IPR044751">
    <property type="entry name" value="Ion_transp-like_CBS"/>
</dbReference>
<feature type="region of interest" description="Disordered" evidence="11">
    <location>
        <begin position="445"/>
        <end position="472"/>
    </location>
</feature>
<evidence type="ECO:0000256" key="10">
    <source>
        <dbReference type="PROSITE-ProRule" id="PRU01193"/>
    </source>
</evidence>
<dbReference type="PANTHER" id="PTHR43099">
    <property type="entry name" value="UPF0053 PROTEIN YRKA"/>
    <property type="match status" value="1"/>
</dbReference>
<dbReference type="InterPro" id="IPR000644">
    <property type="entry name" value="CBS_dom"/>
</dbReference>
<comment type="caution">
    <text evidence="14">The sequence shown here is derived from an EMBL/GenBank/DDBJ whole genome shotgun (WGS) entry which is preliminary data.</text>
</comment>
<feature type="domain" description="CBS" evidence="12">
    <location>
        <begin position="221"/>
        <end position="280"/>
    </location>
</feature>
<sequence>MTEILAIVVGLLLVAACGGFVAAEFAFLTVDRPTVERAVATGDKKAKGVEKGLKTLSTQLSGAQLGITITNLAIGFLAEPAIGRLLRPVLTDAGVPGAAATGVSYAVAFALSTGITMVFGELVPKNLAIARPLETGRAVQAFMRGFTTATGPALRFLNGSANWLLRRMGIEPQEELASARSAEELTSLVARSAEQGTLPEETAVLVQRSLVFGSRRAEDVMTPRVRLHSLTAQDSLVELLEAVHASGRSRFPVVDSGPDDVVGVVHARQVLDVEPAERAGVPLASVAHRALLVPETMELDTLLDELKATPLQMALVVDEFGGVSGLVTLEDLIEEIVGEVVDEHDAERPPGREHPDGGWVLSGLLRPDEASALLGVDLPEDDEYETVAGLLGLHLNRLPQVGDEVEVAAGFAERARVRLRVTALDGLRVDQLHAEVLDFGLDGDTAAEAARPEATSPPEHHEDDETIEEGRR</sequence>
<dbReference type="PROSITE" id="PS51846">
    <property type="entry name" value="CNNM"/>
    <property type="match status" value="1"/>
</dbReference>
<dbReference type="InterPro" id="IPR002550">
    <property type="entry name" value="CNNM"/>
</dbReference>
<dbReference type="InterPro" id="IPR046342">
    <property type="entry name" value="CBS_dom_sf"/>
</dbReference>
<dbReference type="SMART" id="SM00116">
    <property type="entry name" value="CBS"/>
    <property type="match status" value="2"/>
</dbReference>
<dbReference type="Pfam" id="PF01595">
    <property type="entry name" value="CNNM"/>
    <property type="match status" value="1"/>
</dbReference>
<evidence type="ECO:0000256" key="1">
    <source>
        <dbReference type="ARBA" id="ARBA00004651"/>
    </source>
</evidence>
<dbReference type="RefSeq" id="WP_380138872.1">
    <property type="nucleotide sequence ID" value="NZ_JBHLUI010000010.1"/>
</dbReference>
<keyword evidence="6 10" id="KW-1133">Transmembrane helix</keyword>
<keyword evidence="3" id="KW-1003">Cell membrane</keyword>
<keyword evidence="4 10" id="KW-0812">Transmembrane</keyword>
<dbReference type="SUPFAM" id="SSF54631">
    <property type="entry name" value="CBS-domain pair"/>
    <property type="match status" value="1"/>
</dbReference>
<evidence type="ECO:0000256" key="11">
    <source>
        <dbReference type="SAM" id="MobiDB-lite"/>
    </source>
</evidence>
<evidence type="ECO:0000256" key="6">
    <source>
        <dbReference type="ARBA" id="ARBA00022989"/>
    </source>
</evidence>
<dbReference type="PROSITE" id="PS51371">
    <property type="entry name" value="CBS"/>
    <property type="match status" value="2"/>
</dbReference>
<feature type="compositionally biased region" description="Basic and acidic residues" evidence="11">
    <location>
        <begin position="458"/>
        <end position="472"/>
    </location>
</feature>
<feature type="domain" description="CBS" evidence="12">
    <location>
        <begin position="286"/>
        <end position="343"/>
    </location>
</feature>
<evidence type="ECO:0000256" key="2">
    <source>
        <dbReference type="ARBA" id="ARBA00006337"/>
    </source>
</evidence>
<evidence type="ECO:0000256" key="8">
    <source>
        <dbReference type="ARBA" id="ARBA00023136"/>
    </source>
</evidence>
<evidence type="ECO:0000313" key="15">
    <source>
        <dbReference type="Proteomes" id="UP001589748"/>
    </source>
</evidence>
<protein>
    <submittedName>
        <fullName evidence="14">Hemolysin family protein</fullName>
    </submittedName>
</protein>
<gene>
    <name evidence="14" type="ORF">ACFFVI_11460</name>
</gene>
<proteinExistence type="inferred from homology"/>
<reference evidence="14 15" key="1">
    <citation type="submission" date="2024-09" db="EMBL/GenBank/DDBJ databases">
        <authorList>
            <person name="Sun Q."/>
            <person name="Mori K."/>
        </authorList>
    </citation>
    <scope>NUCLEOTIDE SEQUENCE [LARGE SCALE GENOMIC DNA]</scope>
    <source>
        <strain evidence="14 15">TISTR 1856</strain>
    </source>
</reference>
<keyword evidence="7 9" id="KW-0129">CBS domain</keyword>
<keyword evidence="8 10" id="KW-0472">Membrane</keyword>
<organism evidence="14 15">
    <name type="scientific">Kineococcus gynurae</name>
    <dbReference type="NCBI Taxonomy" id="452979"/>
    <lineage>
        <taxon>Bacteria</taxon>
        <taxon>Bacillati</taxon>
        <taxon>Actinomycetota</taxon>
        <taxon>Actinomycetes</taxon>
        <taxon>Kineosporiales</taxon>
        <taxon>Kineosporiaceae</taxon>
        <taxon>Kineococcus</taxon>
    </lineage>
</organism>
<evidence type="ECO:0000256" key="7">
    <source>
        <dbReference type="ARBA" id="ARBA00023122"/>
    </source>
</evidence>
<evidence type="ECO:0000313" key="14">
    <source>
        <dbReference type="EMBL" id="MFB9377585.1"/>
    </source>
</evidence>
<evidence type="ECO:0000256" key="4">
    <source>
        <dbReference type="ARBA" id="ARBA00022692"/>
    </source>
</evidence>
<dbReference type="SUPFAM" id="SSF56176">
    <property type="entry name" value="FAD-binding/transporter-associated domain-like"/>
    <property type="match status" value="1"/>
</dbReference>
<comment type="similarity">
    <text evidence="2">Belongs to the UPF0053 family.</text>
</comment>
<dbReference type="Gene3D" id="3.10.580.10">
    <property type="entry name" value="CBS-domain"/>
    <property type="match status" value="1"/>
</dbReference>
<dbReference type="Gene3D" id="3.30.465.10">
    <property type="match status" value="1"/>
</dbReference>
<dbReference type="InterPro" id="IPR016169">
    <property type="entry name" value="FAD-bd_PCMH_sub2"/>
</dbReference>
<name>A0ABV5LU49_9ACTN</name>
<comment type="subcellular location">
    <subcellularLocation>
        <location evidence="1">Cell membrane</location>
        <topology evidence="1">Multi-pass membrane protein</topology>
    </subcellularLocation>
</comment>
<dbReference type="Pfam" id="PF03471">
    <property type="entry name" value="CorC_HlyC"/>
    <property type="match status" value="1"/>
</dbReference>
<keyword evidence="5" id="KW-0677">Repeat</keyword>
<evidence type="ECO:0000259" key="12">
    <source>
        <dbReference type="PROSITE" id="PS51371"/>
    </source>
</evidence>
<dbReference type="SMART" id="SM01091">
    <property type="entry name" value="CorC_HlyC"/>
    <property type="match status" value="1"/>
</dbReference>
<dbReference type="Pfam" id="PF00571">
    <property type="entry name" value="CBS"/>
    <property type="match status" value="2"/>
</dbReference>
<dbReference type="CDD" id="cd04590">
    <property type="entry name" value="CBS_pair_CorC_HlyC_assoc"/>
    <property type="match status" value="1"/>
</dbReference>
<evidence type="ECO:0000256" key="5">
    <source>
        <dbReference type="ARBA" id="ARBA00022737"/>
    </source>
</evidence>
<dbReference type="EMBL" id="JBHMDM010000005">
    <property type="protein sequence ID" value="MFB9377585.1"/>
    <property type="molecule type" value="Genomic_DNA"/>
</dbReference>
<dbReference type="InterPro" id="IPR036318">
    <property type="entry name" value="FAD-bd_PCMH-like_sf"/>
</dbReference>
<dbReference type="InterPro" id="IPR051676">
    <property type="entry name" value="UPF0053_domain"/>
</dbReference>